<evidence type="ECO:0000256" key="1">
    <source>
        <dbReference type="SAM" id="MobiDB-lite"/>
    </source>
</evidence>
<evidence type="ECO:0000313" key="2">
    <source>
        <dbReference type="EMBL" id="APU16971.1"/>
    </source>
</evidence>
<dbReference type="AlphaFoldDB" id="A0AAC9PUH1"/>
<dbReference type="RefSeq" id="WP_198042856.1">
    <property type="nucleotide sequence ID" value="NZ_CP016076.1"/>
</dbReference>
<gene>
    <name evidence="2" type="ORF">UA74_24785</name>
</gene>
<name>A0AAC9PUH1_9PSEU</name>
<dbReference type="Proteomes" id="UP000185511">
    <property type="component" value="Chromosome"/>
</dbReference>
<protein>
    <recommendedName>
        <fullName evidence="4">Type VII secretion system-associated protein</fullName>
    </recommendedName>
</protein>
<dbReference type="NCBIfam" id="NF033532">
    <property type="entry name" value="lone7para_assoc"/>
    <property type="match status" value="1"/>
</dbReference>
<evidence type="ECO:0008006" key="4">
    <source>
        <dbReference type="Google" id="ProtNLM"/>
    </source>
</evidence>
<proteinExistence type="predicted"/>
<accession>A0AAC9PUH1</accession>
<evidence type="ECO:0000313" key="3">
    <source>
        <dbReference type="Proteomes" id="UP000185511"/>
    </source>
</evidence>
<reference evidence="3" key="1">
    <citation type="submission" date="2016-06" db="EMBL/GenBank/DDBJ databases">
        <title>Complete genome sequence of Actinoalloteichus fjordicus DSM 46855 (=ADI127-17), type strain of the new species Actinoalloteichus fjordicus.</title>
        <authorList>
            <person name="Ruckert C."/>
            <person name="Nouioui I."/>
            <person name="Willmese J."/>
            <person name="van Wezel G."/>
            <person name="Klenk H.-P."/>
            <person name="Kalinowski J."/>
            <person name="Zotchev S.B."/>
        </authorList>
    </citation>
    <scope>NUCLEOTIDE SEQUENCE [LARGE SCALE GENOMIC DNA]</scope>
    <source>
        <strain evidence="3">ADI127-7</strain>
    </source>
</reference>
<feature type="region of interest" description="Disordered" evidence="1">
    <location>
        <begin position="174"/>
        <end position="193"/>
    </location>
</feature>
<keyword evidence="3" id="KW-1185">Reference proteome</keyword>
<dbReference type="KEGG" id="acad:UA74_24785"/>
<feature type="compositionally biased region" description="Polar residues" evidence="1">
    <location>
        <begin position="8"/>
        <end position="18"/>
    </location>
</feature>
<feature type="region of interest" description="Disordered" evidence="1">
    <location>
        <begin position="1"/>
        <end position="36"/>
    </location>
</feature>
<sequence length="193" mass="20275">MNDHRPETTANDRQNWVVLTSPEWRRRDDTTAPPPEAIVGAWPLGVGEGVGLFEPNPGYQPSGPEVPTDPVDAAIRLALTGDVTASDQIVPLLWNAVLEVPVAQDGSPLVAAAPDGVPCVVVATAAVNRARIEAPLWRRVSAAELVGLLPAATDVLINPDGPAAMRLLADIFRDGPPPDAEPAGPGITDRLDM</sequence>
<organism evidence="2 3">
    <name type="scientific">Actinoalloteichus fjordicus</name>
    <dbReference type="NCBI Taxonomy" id="1612552"/>
    <lineage>
        <taxon>Bacteria</taxon>
        <taxon>Bacillati</taxon>
        <taxon>Actinomycetota</taxon>
        <taxon>Actinomycetes</taxon>
        <taxon>Pseudonocardiales</taxon>
        <taxon>Pseudonocardiaceae</taxon>
        <taxon>Actinoalloteichus</taxon>
    </lineage>
</organism>
<dbReference type="InterPro" id="IPR047659">
    <property type="entry name" value="T7SS_assoc"/>
</dbReference>
<dbReference type="EMBL" id="CP016076">
    <property type="protein sequence ID" value="APU16971.1"/>
    <property type="molecule type" value="Genomic_DNA"/>
</dbReference>